<dbReference type="AlphaFoldDB" id="A0A1W1HJ65"/>
<dbReference type="Proteomes" id="UP000191931">
    <property type="component" value="Unassembled WGS sequence"/>
</dbReference>
<dbReference type="RefSeq" id="WP_080802474.1">
    <property type="nucleotide sequence ID" value="NZ_LT828543.1"/>
</dbReference>
<sequence length="308" mass="36370">MTDFSDRNRVIRFDWAIKSLLRDKANFDVLEGFLCALLEDENIKILNLLESEGNQKQEDDKFNRVDLMVEDSHKRKIIIEIQNTRERDYLERLLFGTSKVIVENMKLGEDFKNISKVISISILYFNFGTGDDYLYKGTTRFLGMNTGNPLKIKERVEVMDGLESKYKFVDKDIFPEYYFIQIYKFQDIIKRYIDEWIYMIKNEQVRDDFKSKNIDKAKEKLSYIHMSRSEKADYERYVVNLVRERDMITTAKMDGIEEGEKIGIEKGEKIGIEKGLKTVVSRMLKKGESIDKISEFTGLSIEEINRHD</sequence>
<accession>A0A1W1HJ65</accession>
<proteinExistence type="predicted"/>
<dbReference type="STRING" id="1246637.MTBBW1_760021"/>
<organism evidence="1 2">
    <name type="scientific">Desulfamplus magnetovallimortis</name>
    <dbReference type="NCBI Taxonomy" id="1246637"/>
    <lineage>
        <taxon>Bacteria</taxon>
        <taxon>Pseudomonadati</taxon>
        <taxon>Thermodesulfobacteriota</taxon>
        <taxon>Desulfobacteria</taxon>
        <taxon>Desulfobacterales</taxon>
        <taxon>Desulfobacteraceae</taxon>
        <taxon>Desulfamplus</taxon>
    </lineage>
</organism>
<keyword evidence="2" id="KW-1185">Reference proteome</keyword>
<name>A0A1W1HJ65_9BACT</name>
<evidence type="ECO:0008006" key="3">
    <source>
        <dbReference type="Google" id="ProtNLM"/>
    </source>
</evidence>
<evidence type="ECO:0000313" key="2">
    <source>
        <dbReference type="Proteomes" id="UP000191931"/>
    </source>
</evidence>
<reference evidence="1 2" key="1">
    <citation type="submission" date="2017-03" db="EMBL/GenBank/DDBJ databases">
        <authorList>
            <person name="Afonso C.L."/>
            <person name="Miller P.J."/>
            <person name="Scott M.A."/>
            <person name="Spackman E."/>
            <person name="Goraichik I."/>
            <person name="Dimitrov K.M."/>
            <person name="Suarez D.L."/>
            <person name="Swayne D.E."/>
        </authorList>
    </citation>
    <scope>NUCLEOTIDE SEQUENCE [LARGE SCALE GENOMIC DNA]</scope>
    <source>
        <strain evidence="1">PRJEB14757</strain>
    </source>
</reference>
<dbReference type="PANTHER" id="PTHR41317">
    <property type="entry name" value="PD-(D_E)XK NUCLEASE FAMILY TRANSPOSASE"/>
    <property type="match status" value="1"/>
</dbReference>
<gene>
    <name evidence="1" type="ORF">MTBBW1_760021</name>
</gene>
<dbReference type="OrthoDB" id="1793581at2"/>
<dbReference type="EMBL" id="FWEV01000321">
    <property type="protein sequence ID" value="SLM32557.1"/>
    <property type="molecule type" value="Genomic_DNA"/>
</dbReference>
<evidence type="ECO:0000313" key="1">
    <source>
        <dbReference type="EMBL" id="SLM32557.1"/>
    </source>
</evidence>
<protein>
    <recommendedName>
        <fullName evidence="3">Rpn family recombination-promoting nuclease/putative transposase</fullName>
    </recommendedName>
</protein>
<dbReference type="Pfam" id="PF12784">
    <property type="entry name" value="PDDEXK_2"/>
    <property type="match status" value="1"/>
</dbReference>
<dbReference type="PANTHER" id="PTHR41317:SF1">
    <property type="entry name" value="PD-(D_E)XK NUCLEASE FAMILY TRANSPOSASE"/>
    <property type="match status" value="1"/>
</dbReference>